<organism evidence="1 2">
    <name type="scientific">Dactylococcopsis salina (strain PCC 8305)</name>
    <name type="common">Myxobactron salinum</name>
    <dbReference type="NCBI Taxonomy" id="13035"/>
    <lineage>
        <taxon>Bacteria</taxon>
        <taxon>Bacillati</taxon>
        <taxon>Cyanobacteriota</taxon>
        <taxon>Cyanophyceae</taxon>
        <taxon>Nodosilineales</taxon>
        <taxon>Cymatolegaceae</taxon>
        <taxon>Dactylococcopsis</taxon>
    </lineage>
</organism>
<protein>
    <submittedName>
        <fullName evidence="1">Uncharacterized protein</fullName>
    </submittedName>
</protein>
<reference evidence="1" key="1">
    <citation type="submission" date="2012-04" db="EMBL/GenBank/DDBJ databases">
        <title>Finished genome of Dactylococcopsis salina PCC 8305.</title>
        <authorList>
            <consortium name="US DOE Joint Genome Institute"/>
            <person name="Gugger M."/>
            <person name="Coursin T."/>
            <person name="Rippka R."/>
            <person name="Tandeau De Marsac N."/>
            <person name="Huntemann M."/>
            <person name="Wei C.-L."/>
            <person name="Han J."/>
            <person name="Detter J.C."/>
            <person name="Han C."/>
            <person name="Tapia R."/>
            <person name="Daligault H."/>
            <person name="Chen A."/>
            <person name="Krypides N."/>
            <person name="Mavromatis K."/>
            <person name="Markowitz V."/>
            <person name="Szeto E."/>
            <person name="Ivanova N."/>
            <person name="Ovchinnikova G."/>
            <person name="Pagani I."/>
            <person name="Pati A."/>
            <person name="Goodwin L."/>
            <person name="Peters L."/>
            <person name="Pitluck S."/>
            <person name="Woyke T."/>
            <person name="Kerfeld C."/>
        </authorList>
    </citation>
    <scope>NUCLEOTIDE SEQUENCE [LARGE SCALE GENOMIC DNA]</scope>
    <source>
        <strain evidence="1">PCC 8305</strain>
    </source>
</reference>
<proteinExistence type="predicted"/>
<keyword evidence="2" id="KW-1185">Reference proteome</keyword>
<dbReference type="Proteomes" id="UP000010482">
    <property type="component" value="Chromosome"/>
</dbReference>
<dbReference type="AlphaFoldDB" id="K9YUV2"/>
<dbReference type="PATRIC" id="fig|13035.3.peg.1816"/>
<dbReference type="EMBL" id="CP003944">
    <property type="protein sequence ID" value="AFZ50287.1"/>
    <property type="molecule type" value="Genomic_DNA"/>
</dbReference>
<evidence type="ECO:0000313" key="1">
    <source>
        <dbReference type="EMBL" id="AFZ50287.1"/>
    </source>
</evidence>
<name>K9YUV2_DACS8</name>
<evidence type="ECO:0000313" key="2">
    <source>
        <dbReference type="Proteomes" id="UP000010482"/>
    </source>
</evidence>
<gene>
    <name evidence="1" type="ORF">Dacsa_1614</name>
</gene>
<dbReference type="KEGG" id="dsl:Dacsa_1614"/>
<dbReference type="HOGENOM" id="CLU_3342821_0_0_3"/>
<accession>K9YUV2</accession>
<sequence>MKVSEFKTLVPNAPELPPELPDDYPIEQYIGLTLGLR</sequence>